<proteinExistence type="predicted"/>
<dbReference type="InterPro" id="IPR029063">
    <property type="entry name" value="SAM-dependent_MTases_sf"/>
</dbReference>
<dbReference type="AlphaFoldDB" id="A0AAD0TS10"/>
<dbReference type="GO" id="GO:0032259">
    <property type="term" value="P:methylation"/>
    <property type="evidence" value="ECO:0007669"/>
    <property type="project" value="UniProtKB-KW"/>
</dbReference>
<evidence type="ECO:0000313" key="3">
    <source>
        <dbReference type="Proteomes" id="UP000273809"/>
    </source>
</evidence>
<dbReference type="Proteomes" id="UP000273809">
    <property type="component" value="Chromosome"/>
</dbReference>
<dbReference type="PANTHER" id="PTHR34203:SF15">
    <property type="entry name" value="SLL1173 PROTEIN"/>
    <property type="match status" value="1"/>
</dbReference>
<dbReference type="NCBIfam" id="TIGR01444">
    <property type="entry name" value="fkbM_fam"/>
    <property type="match status" value="1"/>
</dbReference>
<gene>
    <name evidence="2" type="ORF">ACRYA_0768</name>
</gene>
<feature type="domain" description="Methyltransferase FkbM" evidence="1">
    <location>
        <begin position="177"/>
        <end position="326"/>
    </location>
</feature>
<name>A0AAD0TS10_9BACT</name>
<sequence length="348" mass="40551">MYTKNLEEICKYLPNNKSFVVYGSGWTGYKFEYLLRILGKNIEYYIDDTIEDVRNGIKISSLDNTISREKDISKFFVLIATPSIKGIEIISKKLSKYTSKIISFDEAFFNLLDNIDLFEVHKYIDNYINYFEANDFKDAITNGYLLNKCIYRYCANEELMYFYNDIRLKKDDNVLDCGASCKKYGHNSALDFVKYTDGQIICFEPNIESFVELKEEVKKYKNIIVHNKALGNENKIVKLHGQNQSSYISENGTGQEIELVKVDDFLKDTKIDFIKMDIQGYEMEVLRGSVETIKKNRPILSLSAYHLDNDIPNIVRFILSLNLNYKMYLVNNEGFFWDGVKIIAKVDE</sequence>
<dbReference type="RefSeq" id="WP_105917693.1">
    <property type="nucleotide sequence ID" value="NZ_CP021072.1"/>
</dbReference>
<protein>
    <submittedName>
        <fullName evidence="2">Methyltransferase, FkbM family</fullName>
    </submittedName>
</protein>
<dbReference type="Pfam" id="PF05050">
    <property type="entry name" value="Methyltransf_21"/>
    <property type="match status" value="1"/>
</dbReference>
<organism evidence="2 3">
    <name type="scientific">Aliarcobacter cryaerophilus ATCC 43158</name>
    <dbReference type="NCBI Taxonomy" id="1032070"/>
    <lineage>
        <taxon>Bacteria</taxon>
        <taxon>Pseudomonadati</taxon>
        <taxon>Campylobacterota</taxon>
        <taxon>Epsilonproteobacteria</taxon>
        <taxon>Campylobacterales</taxon>
        <taxon>Arcobacteraceae</taxon>
        <taxon>Aliarcobacter</taxon>
    </lineage>
</organism>
<dbReference type="InterPro" id="IPR006342">
    <property type="entry name" value="FkbM_mtfrase"/>
</dbReference>
<keyword evidence="2" id="KW-0808">Transferase</keyword>
<dbReference type="PANTHER" id="PTHR34203">
    <property type="entry name" value="METHYLTRANSFERASE, FKBM FAMILY PROTEIN"/>
    <property type="match status" value="1"/>
</dbReference>
<dbReference type="Gene3D" id="3.40.50.150">
    <property type="entry name" value="Vaccinia Virus protein VP39"/>
    <property type="match status" value="1"/>
</dbReference>
<evidence type="ECO:0000313" key="2">
    <source>
        <dbReference type="EMBL" id="AYJ79906.1"/>
    </source>
</evidence>
<dbReference type="KEGG" id="acre:ACRYA_0768"/>
<dbReference type="SUPFAM" id="SSF53335">
    <property type="entry name" value="S-adenosyl-L-methionine-dependent methyltransferases"/>
    <property type="match status" value="1"/>
</dbReference>
<dbReference type="GO" id="GO:0008168">
    <property type="term" value="F:methyltransferase activity"/>
    <property type="evidence" value="ECO:0007669"/>
    <property type="project" value="UniProtKB-KW"/>
</dbReference>
<dbReference type="InterPro" id="IPR052514">
    <property type="entry name" value="SAM-dependent_MTase"/>
</dbReference>
<dbReference type="EMBL" id="CP032823">
    <property type="protein sequence ID" value="AYJ79906.1"/>
    <property type="molecule type" value="Genomic_DNA"/>
</dbReference>
<accession>A0AAD0TS10</accession>
<keyword evidence="2" id="KW-0489">Methyltransferase</keyword>
<evidence type="ECO:0000259" key="1">
    <source>
        <dbReference type="Pfam" id="PF05050"/>
    </source>
</evidence>
<dbReference type="GeneID" id="56460988"/>
<reference evidence="2 3" key="1">
    <citation type="submission" date="2018-10" db="EMBL/GenBank/DDBJ databases">
        <title>Complete genome sequences of Arcobacter cryaerophilus strains ATCC 43158 and ATCC 49615.</title>
        <authorList>
            <person name="Miller W.G."/>
            <person name="Yee E."/>
            <person name="Bono J.L."/>
        </authorList>
    </citation>
    <scope>NUCLEOTIDE SEQUENCE [LARGE SCALE GENOMIC DNA]</scope>
    <source>
        <strain evidence="2 3">ATCC 43158</strain>
    </source>
</reference>